<dbReference type="VEuPathDB" id="FungiDB:MELLADRAFT_69771"/>
<protein>
    <recommendedName>
        <fullName evidence="5">Secreted protein</fullName>
    </recommendedName>
</protein>
<keyword evidence="2" id="KW-0732">Signal</keyword>
<gene>
    <name evidence="3" type="ORF">MELLADRAFT_69771</name>
</gene>
<evidence type="ECO:0000313" key="3">
    <source>
        <dbReference type="EMBL" id="EGF97788.1"/>
    </source>
</evidence>
<dbReference type="GeneID" id="18931315"/>
<dbReference type="InParanoid" id="F4SC43"/>
<accession>F4SC43</accession>
<organism evidence="4">
    <name type="scientific">Melampsora larici-populina (strain 98AG31 / pathotype 3-4-7)</name>
    <name type="common">Poplar leaf rust fungus</name>
    <dbReference type="NCBI Taxonomy" id="747676"/>
    <lineage>
        <taxon>Eukaryota</taxon>
        <taxon>Fungi</taxon>
        <taxon>Dikarya</taxon>
        <taxon>Basidiomycota</taxon>
        <taxon>Pucciniomycotina</taxon>
        <taxon>Pucciniomycetes</taxon>
        <taxon>Pucciniales</taxon>
        <taxon>Melampsoraceae</taxon>
        <taxon>Melampsora</taxon>
    </lineage>
</organism>
<feature type="compositionally biased region" description="Basic and acidic residues" evidence="1">
    <location>
        <begin position="125"/>
        <end position="135"/>
    </location>
</feature>
<dbReference type="EMBL" id="GL883199">
    <property type="protein sequence ID" value="EGF97788.1"/>
    <property type="molecule type" value="Genomic_DNA"/>
</dbReference>
<reference evidence="4" key="1">
    <citation type="journal article" date="2011" name="Proc. Natl. Acad. Sci. U.S.A.">
        <title>Obligate biotrophy features unraveled by the genomic analysis of rust fungi.</title>
        <authorList>
            <person name="Duplessis S."/>
            <person name="Cuomo C.A."/>
            <person name="Lin Y.-C."/>
            <person name="Aerts A."/>
            <person name="Tisserant E."/>
            <person name="Veneault-Fourrey C."/>
            <person name="Joly D.L."/>
            <person name="Hacquard S."/>
            <person name="Amselem J."/>
            <person name="Cantarel B.L."/>
            <person name="Chiu R."/>
            <person name="Coutinho P.M."/>
            <person name="Feau N."/>
            <person name="Field M."/>
            <person name="Frey P."/>
            <person name="Gelhaye E."/>
            <person name="Goldberg J."/>
            <person name="Grabherr M.G."/>
            <person name="Kodira C.D."/>
            <person name="Kohler A."/>
            <person name="Kuees U."/>
            <person name="Lindquist E.A."/>
            <person name="Lucas S.M."/>
            <person name="Mago R."/>
            <person name="Mauceli E."/>
            <person name="Morin E."/>
            <person name="Murat C."/>
            <person name="Pangilinan J.L."/>
            <person name="Park R."/>
            <person name="Pearson M."/>
            <person name="Quesneville H."/>
            <person name="Rouhier N."/>
            <person name="Sakthikumar S."/>
            <person name="Salamov A.A."/>
            <person name="Schmutz J."/>
            <person name="Selles B."/>
            <person name="Shapiro H."/>
            <person name="Tanguay P."/>
            <person name="Tuskan G.A."/>
            <person name="Henrissat B."/>
            <person name="Van de Peer Y."/>
            <person name="Rouze P."/>
            <person name="Ellis J.G."/>
            <person name="Dodds P.N."/>
            <person name="Schein J.E."/>
            <person name="Zhong S."/>
            <person name="Hamelin R.C."/>
            <person name="Grigoriev I.V."/>
            <person name="Szabo L.J."/>
            <person name="Martin F."/>
        </authorList>
    </citation>
    <scope>NUCLEOTIDE SEQUENCE [LARGE SCALE GENOMIC DNA]</scope>
    <source>
        <strain evidence="4">98AG31 / pathotype 3-4-7</strain>
    </source>
</reference>
<feature type="signal peptide" evidence="2">
    <location>
        <begin position="1"/>
        <end position="22"/>
    </location>
</feature>
<dbReference type="RefSeq" id="XP_007418936.1">
    <property type="nucleotide sequence ID" value="XM_007418874.1"/>
</dbReference>
<proteinExistence type="predicted"/>
<evidence type="ECO:0000313" key="4">
    <source>
        <dbReference type="Proteomes" id="UP000001072"/>
    </source>
</evidence>
<dbReference type="OrthoDB" id="2504768at2759"/>
<evidence type="ECO:0000256" key="1">
    <source>
        <dbReference type="SAM" id="MobiDB-lite"/>
    </source>
</evidence>
<dbReference type="KEGG" id="mlr:MELLADRAFT_69771"/>
<dbReference type="Proteomes" id="UP000001072">
    <property type="component" value="Unassembled WGS sequence"/>
</dbReference>
<evidence type="ECO:0008006" key="5">
    <source>
        <dbReference type="Google" id="ProtNLM"/>
    </source>
</evidence>
<feature type="region of interest" description="Disordered" evidence="1">
    <location>
        <begin position="80"/>
        <end position="135"/>
    </location>
</feature>
<dbReference type="HOGENOM" id="CLU_252936_0_0_1"/>
<keyword evidence="4" id="KW-1185">Reference proteome</keyword>
<feature type="chain" id="PRO_5003316054" description="Secreted protein" evidence="2">
    <location>
        <begin position="23"/>
        <end position="1423"/>
    </location>
</feature>
<evidence type="ECO:0000256" key="2">
    <source>
        <dbReference type="SAM" id="SignalP"/>
    </source>
</evidence>
<name>F4SC43_MELLP</name>
<sequence>MKNILYSCFFNICILNVCVVFTQDPVHNWRLAQDSVKRNVVDLQKPIGHWSALTSQKGQILRKRELAVSDVEKLTANEVTKTATTSSKTSHEVKPTKTPTVGEDEAHDYQGVQPAELSNQGEPLKPSERNKMLEAPKDPTSRNLLLTKLKTWIQNPLTNWFHEVWKWIRQFFKSTDHEPLRIYHASALDESPFRKTDVQENSQQKSLEMLIQRLSSLTSLEDPEGVAKAQLQLLQHERNLDKIDSTEMKRALILPATKQMSLFDSSIPLREAEWQLLEHVFTFSNDPSVRESLYRQYQMDDEFRRGVCFAASTVHLRELQQLQSFPVNSLTREILEIFRVSNWGEKDVGEVRISGAEDLFLEFIKEKGLDPLAVRSLLKIPEILENVSQKSLGRMRNILGRDKEFISILAIASNELWPGTLSESLPNSSWIYRLLRDHESARSFDDMIKSEHAGVSMWPNSPSEELKERKGATERKKLVELFHRRISPRSPYLLELQILSNAFLDSPGGKNWMEEQKVNSLTDHCLSLIFSNKFDISTRAWIHSALEHLKSYGFPAVISKINTAFDLHRDILTDIKSFWYMDSYILLSGNDKDSARVRWFAGLLQKLTTRTKWTDILAEHLTFKKTMDYLLEELKNDSLSIAKGRMQLYEMLLFVLNHFEVARDKSFIDTVRDDPFLLKCLGALSVLSGTDIDLDLKIPRQATGFGFGLNKGQLCLVKQYKVSSMTDFASNANWTVEDLSIDEPYLKLLKSRGQMYETGMIHNGDDEKIHRRELIEVIEQHESTNELPAIFLGNLANRLSELKHIGAWDKNDVDPNNSHSLTEAMVYYFENVAVSQGDKMLLSKILEFLFENNAGLRKEASSYINPGLQRELDLYNYLNTVEKYSAEGTNTHILRINSEIVKLSSELGKGKLQKSQQQLKSILEAIISEIGMNDWAANEHKVVSSMLVYLAGIHPSFKDQINEAIFDKFKKDSPQEGTEEISNFVFNYYLIKYSLNVDPFFQRLDQYHRDFSEMSRVRRLEPAHRELFKQLQIDVHGIISSRSALPEEESNLDHCVRMLRGTKISWNPRSDHHPEDSIFHLMVYILTQVRKDNATFGAITGYKLILSYIQEILEAEEIREMMENAMTVDKTLRNKMSAAQTLLDLKHIRHERGTPLDLNAYIGHVLATKPETWDKIGETGQQQARTWARTLVRILKRKLEGFQDSYDSFRVLEEIAKLSKHFSWSFVQETGKDEVLAKEIGIYVAGEYRSLDINTFPIGSVSYLLLEEPISGSIITQNYLMNKIVVDEHTTPSATNIYKQFSEMPTRWTETSSSEWRGLLNCCLSSLKSCQAQEIDLSEEKELPINISIPFYILSYLTAYCEELRVDVKRSLESWSFYQSDLQRTLRMISEHQSSLVYGSDFFDRFPGTFKPSEKSKSMAIQV</sequence>